<organism evidence="2 4">
    <name type="scientific">Arsenicicoccus piscis</name>
    <dbReference type="NCBI Taxonomy" id="673954"/>
    <lineage>
        <taxon>Bacteria</taxon>
        <taxon>Bacillati</taxon>
        <taxon>Actinomycetota</taxon>
        <taxon>Actinomycetes</taxon>
        <taxon>Micrococcales</taxon>
        <taxon>Intrasporangiaceae</taxon>
        <taxon>Arsenicicoccus</taxon>
    </lineage>
</organism>
<dbReference type="EMBL" id="BSUJ01000001">
    <property type="protein sequence ID" value="GMA19709.1"/>
    <property type="molecule type" value="Genomic_DNA"/>
</dbReference>
<keyword evidence="4" id="KW-1185">Reference proteome</keyword>
<dbReference type="InterPro" id="IPR036388">
    <property type="entry name" value="WH-like_DNA-bd_sf"/>
</dbReference>
<dbReference type="Gene3D" id="3.30.70.920">
    <property type="match status" value="1"/>
</dbReference>
<dbReference type="Gene3D" id="1.10.10.10">
    <property type="entry name" value="Winged helix-like DNA-binding domain superfamily/Winged helix DNA-binding domain"/>
    <property type="match status" value="1"/>
</dbReference>
<dbReference type="Proteomes" id="UP001157109">
    <property type="component" value="Unassembled WGS sequence"/>
</dbReference>
<reference evidence="2" key="1">
    <citation type="journal article" date="2014" name="Int. J. Syst. Evol. Microbiol.">
        <title>Complete genome of a new Firmicutes species belonging to the dominant human colonic microbiota ('Ruminococcus bicirculans') reveals two chromosomes and a selective capacity to utilize plant glucans.</title>
        <authorList>
            <consortium name="NISC Comparative Sequencing Program"/>
            <person name="Wegmann U."/>
            <person name="Louis P."/>
            <person name="Goesmann A."/>
            <person name="Henrissat B."/>
            <person name="Duncan S.H."/>
            <person name="Flint H.J."/>
        </authorList>
    </citation>
    <scope>NUCLEOTIDE SEQUENCE</scope>
    <source>
        <strain evidence="2">NBRC 105830</strain>
    </source>
</reference>
<dbReference type="SUPFAM" id="SSF54909">
    <property type="entry name" value="Dimeric alpha+beta barrel"/>
    <property type="match status" value="1"/>
</dbReference>
<evidence type="ECO:0000259" key="1">
    <source>
        <dbReference type="Pfam" id="PF01037"/>
    </source>
</evidence>
<evidence type="ECO:0000313" key="2">
    <source>
        <dbReference type="EMBL" id="GMA19709.1"/>
    </source>
</evidence>
<comment type="caution">
    <text evidence="2">The sequence shown here is derived from an EMBL/GenBank/DDBJ whole genome shotgun (WGS) entry which is preliminary data.</text>
</comment>
<dbReference type="PANTHER" id="PTHR30154:SF34">
    <property type="entry name" value="TRANSCRIPTIONAL REGULATOR AZLB"/>
    <property type="match status" value="1"/>
</dbReference>
<feature type="domain" description="Transcription regulator AsnC/Lrp ligand binding" evidence="1">
    <location>
        <begin position="58"/>
        <end position="126"/>
    </location>
</feature>
<dbReference type="InterPro" id="IPR019887">
    <property type="entry name" value="Tscrpt_reg_AsnC/Lrp_C"/>
</dbReference>
<proteinExistence type="predicted"/>
<dbReference type="Pfam" id="PF01037">
    <property type="entry name" value="AsnC_trans_reg"/>
    <property type="match status" value="1"/>
</dbReference>
<evidence type="ECO:0000313" key="4">
    <source>
        <dbReference type="Proteomes" id="UP001157109"/>
    </source>
</evidence>
<dbReference type="PANTHER" id="PTHR30154">
    <property type="entry name" value="LEUCINE-RESPONSIVE REGULATORY PROTEIN"/>
    <property type="match status" value="1"/>
</dbReference>
<accession>A0ABQ6HPV1</accession>
<evidence type="ECO:0000313" key="3">
    <source>
        <dbReference type="EMBL" id="GMA21975.1"/>
    </source>
</evidence>
<dbReference type="InterPro" id="IPR011008">
    <property type="entry name" value="Dimeric_a/b-barrel"/>
</dbReference>
<reference evidence="2" key="3">
    <citation type="submission" date="2023-02" db="EMBL/GenBank/DDBJ databases">
        <authorList>
            <person name="Sun Q."/>
            <person name="Mori K."/>
        </authorList>
    </citation>
    <scope>NUCLEOTIDE SEQUENCE</scope>
    <source>
        <strain evidence="2">NBRC 105830</strain>
    </source>
</reference>
<gene>
    <name evidence="2" type="ORF">GCM10025862_17300</name>
    <name evidence="3" type="ORF">GCM10025862_39960</name>
</gene>
<protein>
    <recommendedName>
        <fullName evidence="1">Transcription regulator AsnC/Lrp ligand binding domain-containing protein</fullName>
    </recommendedName>
</protein>
<reference evidence="4" key="2">
    <citation type="journal article" date="2019" name="Int. J. Syst. Evol. Microbiol.">
        <title>The Global Catalogue of Microorganisms (GCM) 10K type strain sequencing project: providing services to taxonomists for standard genome sequencing and annotation.</title>
        <authorList>
            <consortium name="The Broad Institute Genomics Platform"/>
            <consortium name="The Broad Institute Genome Sequencing Center for Infectious Disease"/>
            <person name="Wu L."/>
            <person name="Ma J."/>
        </authorList>
    </citation>
    <scope>NUCLEOTIDE SEQUENCE [LARGE SCALE GENOMIC DNA]</scope>
    <source>
        <strain evidence="4">NBRC 105830</strain>
    </source>
</reference>
<name>A0ABQ6HPV1_9MICO</name>
<sequence length="134" mass="14527">MHLLQIAPRISYAAAADILEVAPSTVAARWEALRGSGTAWIAVHPSPDVYGLLVAFVEVATLNTDRDAVVDRLAARREVVSVEVLARHHQLMATVFARDLAQLRRLTLDDLSSWPDVVESRTALVAKGFVDASG</sequence>
<dbReference type="EMBL" id="BSUJ01000002">
    <property type="protein sequence ID" value="GMA21975.1"/>
    <property type="molecule type" value="Genomic_DNA"/>
</dbReference>